<feature type="domain" description="Protein kinase" evidence="1">
    <location>
        <begin position="1"/>
        <end position="253"/>
    </location>
</feature>
<dbReference type="Gene3D" id="1.10.510.10">
    <property type="entry name" value="Transferase(Phosphotransferase) domain 1"/>
    <property type="match status" value="1"/>
</dbReference>
<dbReference type="Proteomes" id="UP001153678">
    <property type="component" value="Unassembled WGS sequence"/>
</dbReference>
<sequence>MSENDDISEIDNNNILIDKLFKLLIKIVNEGKNFDETKDFLNKCIILSARSTDDIFNWLNENQNESKNIFFLGIFSYYNMLSLDENNYEGFMCFLKSANDYPIAQLYLIIFALENIHNQGIIHRDFHSGNILCENKYDNYDIVINDLGISKLSTEVSENDNNYYGIIPYIAPEIFQGKKTNKYTKASDIYSFSIIMWELMTGRRPFLNRDYDTSLIIEIIDGLRPPINTNAPEGYIKIMQECWHYNPNKRPTA</sequence>
<dbReference type="SUPFAM" id="SSF56112">
    <property type="entry name" value="Protein kinase-like (PK-like)"/>
    <property type="match status" value="1"/>
</dbReference>
<dbReference type="Pfam" id="PF07714">
    <property type="entry name" value="PK_Tyr_Ser-Thr"/>
    <property type="match status" value="1"/>
</dbReference>
<proteinExistence type="predicted"/>
<gene>
    <name evidence="2" type="ORF">FWILDA_LOCUS9353</name>
</gene>
<feature type="non-terminal residue" evidence="2">
    <location>
        <position position="1"/>
    </location>
</feature>
<dbReference type="AlphaFoldDB" id="A0A9W4SSI1"/>
<evidence type="ECO:0000313" key="3">
    <source>
        <dbReference type="Proteomes" id="UP001153678"/>
    </source>
</evidence>
<dbReference type="GO" id="GO:0004672">
    <property type="term" value="F:protein kinase activity"/>
    <property type="evidence" value="ECO:0007669"/>
    <property type="project" value="InterPro"/>
</dbReference>
<dbReference type="InterPro" id="IPR050167">
    <property type="entry name" value="Ser_Thr_protein_kinase"/>
</dbReference>
<accession>A0A9W4SSI1</accession>
<dbReference type="GO" id="GO:0007165">
    <property type="term" value="P:signal transduction"/>
    <property type="evidence" value="ECO:0007669"/>
    <property type="project" value="TreeGrafter"/>
</dbReference>
<evidence type="ECO:0000259" key="1">
    <source>
        <dbReference type="PROSITE" id="PS50011"/>
    </source>
</evidence>
<reference evidence="2" key="1">
    <citation type="submission" date="2022-08" db="EMBL/GenBank/DDBJ databases">
        <authorList>
            <person name="Kallberg Y."/>
            <person name="Tangrot J."/>
            <person name="Rosling A."/>
        </authorList>
    </citation>
    <scope>NUCLEOTIDE SEQUENCE</scope>
    <source>
        <strain evidence="2">Wild A</strain>
    </source>
</reference>
<name>A0A9W4SSI1_9GLOM</name>
<organism evidence="2 3">
    <name type="scientific">Funneliformis geosporum</name>
    <dbReference type="NCBI Taxonomy" id="1117311"/>
    <lineage>
        <taxon>Eukaryota</taxon>
        <taxon>Fungi</taxon>
        <taxon>Fungi incertae sedis</taxon>
        <taxon>Mucoromycota</taxon>
        <taxon>Glomeromycotina</taxon>
        <taxon>Glomeromycetes</taxon>
        <taxon>Glomerales</taxon>
        <taxon>Glomeraceae</taxon>
        <taxon>Funneliformis</taxon>
    </lineage>
</organism>
<dbReference type="GO" id="GO:0005524">
    <property type="term" value="F:ATP binding"/>
    <property type="evidence" value="ECO:0007669"/>
    <property type="project" value="InterPro"/>
</dbReference>
<dbReference type="GO" id="GO:0005737">
    <property type="term" value="C:cytoplasm"/>
    <property type="evidence" value="ECO:0007669"/>
    <property type="project" value="TreeGrafter"/>
</dbReference>
<dbReference type="OrthoDB" id="26722at2759"/>
<dbReference type="PANTHER" id="PTHR23257:SF958">
    <property type="entry name" value="SERINE_THREONINE-PROTEIN KINASE WNK4"/>
    <property type="match status" value="1"/>
</dbReference>
<keyword evidence="3" id="KW-1185">Reference proteome</keyword>
<dbReference type="InterPro" id="IPR011009">
    <property type="entry name" value="Kinase-like_dom_sf"/>
</dbReference>
<dbReference type="PANTHER" id="PTHR23257">
    <property type="entry name" value="SERINE-THREONINE PROTEIN KINASE"/>
    <property type="match status" value="1"/>
</dbReference>
<comment type="caution">
    <text evidence="2">The sequence shown here is derived from an EMBL/GenBank/DDBJ whole genome shotgun (WGS) entry which is preliminary data.</text>
</comment>
<evidence type="ECO:0000313" key="2">
    <source>
        <dbReference type="EMBL" id="CAI2179973.1"/>
    </source>
</evidence>
<dbReference type="InterPro" id="IPR000719">
    <property type="entry name" value="Prot_kinase_dom"/>
</dbReference>
<dbReference type="InterPro" id="IPR001245">
    <property type="entry name" value="Ser-Thr/Tyr_kinase_cat_dom"/>
</dbReference>
<dbReference type="PROSITE" id="PS50011">
    <property type="entry name" value="PROTEIN_KINASE_DOM"/>
    <property type="match status" value="1"/>
</dbReference>
<dbReference type="EMBL" id="CAMKVN010002188">
    <property type="protein sequence ID" value="CAI2179973.1"/>
    <property type="molecule type" value="Genomic_DNA"/>
</dbReference>
<protein>
    <submittedName>
        <fullName evidence="2">8911_t:CDS:1</fullName>
    </submittedName>
</protein>
<dbReference type="PRINTS" id="PR00109">
    <property type="entry name" value="TYRKINASE"/>
</dbReference>